<dbReference type="InterPro" id="IPR036812">
    <property type="entry name" value="NAD(P)_OxRdtase_dom_sf"/>
</dbReference>
<dbReference type="InterPro" id="IPR023210">
    <property type="entry name" value="NADP_OxRdtase_dom"/>
</dbReference>
<evidence type="ECO:0000256" key="2">
    <source>
        <dbReference type="ARBA" id="ARBA00023002"/>
    </source>
</evidence>
<evidence type="ECO:0000313" key="4">
    <source>
        <dbReference type="EMBL" id="BBG93482.1"/>
    </source>
</evidence>
<sequence>MRRERIPNGGFFKRQATVAMASASAMTLAAPQWMHDLALARGVTRIKLGSQGLEVSAQGLGCMGMSGFYDAPKPDADMISLIHHAIDSGVTFLDTSDFYFPLPTKLCLAREKVELATKFGIYLADKKRAVRGDPAYVRAAAEDSLKRLGVDSVDLYYQHRHHCTHRSHGELKKLVEEGKVKYIGLSEASASTIRRAHAVHPITAVQLEWSLWSRDVEAEIVPTCRELGIGIVAYSPLGRGFFSSGAKFVENLSHDDSRKDHPRFQPKNVEHNKALFERVSDLAARKGCTPSQLALAWVHHQGNDVCPIPGTTKIENFNQNIGALSVKLTPEELAELESFASADAVKGGRYQNDFSTWKNSETPPVS</sequence>
<reference evidence="4" key="1">
    <citation type="journal article" date="2019" name="Science">
        <title>Mutation of a bHLH transcription factor allowed almond domestication.</title>
        <authorList>
            <person name="Sanchez-Perez R."/>
            <person name="Pavan S."/>
            <person name="Mazzeo R."/>
            <person name="Moldovan C."/>
            <person name="Aiese Cigliano R."/>
            <person name="Del Cueto J."/>
            <person name="Ricciardi F."/>
            <person name="Lotti C."/>
            <person name="Ricciardi L."/>
            <person name="Dicenta F."/>
            <person name="Lopez-Marques R.L."/>
            <person name="Lindberg Moller B."/>
        </authorList>
    </citation>
    <scope>NUCLEOTIDE SEQUENCE</scope>
</reference>
<protein>
    <submittedName>
        <fullName evidence="4">NAD(P)-linked oxidoreductase superfamily protein</fullName>
    </submittedName>
</protein>
<keyword evidence="2" id="KW-0560">Oxidoreductase</keyword>
<dbReference type="Gene3D" id="3.20.20.100">
    <property type="entry name" value="NADP-dependent oxidoreductase domain"/>
    <property type="match status" value="1"/>
</dbReference>
<accession>A0A4Y1QNP4</accession>
<dbReference type="PANTHER" id="PTHR43625:SF40">
    <property type="entry name" value="ALDO-KETO REDUCTASE YAKC [NADP(+)]"/>
    <property type="match status" value="1"/>
</dbReference>
<dbReference type="CDD" id="cd19145">
    <property type="entry name" value="AKR_AKR13D1"/>
    <property type="match status" value="1"/>
</dbReference>
<dbReference type="InterPro" id="IPR050791">
    <property type="entry name" value="Aldo-Keto_reductase"/>
</dbReference>
<dbReference type="AlphaFoldDB" id="A0A4Y1QNP4"/>
<feature type="domain" description="NADP-dependent oxidoreductase" evidence="3">
    <location>
        <begin position="62"/>
        <end position="339"/>
    </location>
</feature>
<evidence type="ECO:0000256" key="1">
    <source>
        <dbReference type="ARBA" id="ARBA00022857"/>
    </source>
</evidence>
<dbReference type="GO" id="GO:0016491">
    <property type="term" value="F:oxidoreductase activity"/>
    <property type="evidence" value="ECO:0007669"/>
    <property type="project" value="UniProtKB-KW"/>
</dbReference>
<dbReference type="PANTHER" id="PTHR43625">
    <property type="entry name" value="AFLATOXIN B1 ALDEHYDE REDUCTASE"/>
    <property type="match status" value="1"/>
</dbReference>
<organism evidence="4">
    <name type="scientific">Prunus dulcis</name>
    <name type="common">Almond</name>
    <name type="synonym">Amygdalus dulcis</name>
    <dbReference type="NCBI Taxonomy" id="3755"/>
    <lineage>
        <taxon>Eukaryota</taxon>
        <taxon>Viridiplantae</taxon>
        <taxon>Streptophyta</taxon>
        <taxon>Embryophyta</taxon>
        <taxon>Tracheophyta</taxon>
        <taxon>Spermatophyta</taxon>
        <taxon>Magnoliopsida</taxon>
        <taxon>eudicotyledons</taxon>
        <taxon>Gunneridae</taxon>
        <taxon>Pentapetalae</taxon>
        <taxon>rosids</taxon>
        <taxon>fabids</taxon>
        <taxon>Rosales</taxon>
        <taxon>Rosaceae</taxon>
        <taxon>Amygdaloideae</taxon>
        <taxon>Amygdaleae</taxon>
        <taxon>Prunus</taxon>
    </lineage>
</organism>
<name>A0A4Y1QNP4_PRUDU</name>
<dbReference type="SUPFAM" id="SSF51430">
    <property type="entry name" value="NAD(P)-linked oxidoreductase"/>
    <property type="match status" value="1"/>
</dbReference>
<dbReference type="Pfam" id="PF00248">
    <property type="entry name" value="Aldo_ket_red"/>
    <property type="match status" value="1"/>
</dbReference>
<evidence type="ECO:0000259" key="3">
    <source>
        <dbReference type="Pfam" id="PF00248"/>
    </source>
</evidence>
<dbReference type="EMBL" id="AP019297">
    <property type="protein sequence ID" value="BBG93482.1"/>
    <property type="molecule type" value="Genomic_DNA"/>
</dbReference>
<dbReference type="GO" id="GO:0005737">
    <property type="term" value="C:cytoplasm"/>
    <property type="evidence" value="ECO:0007669"/>
    <property type="project" value="TreeGrafter"/>
</dbReference>
<gene>
    <name evidence="4" type="ORF">Prudu_001503</name>
</gene>
<proteinExistence type="predicted"/>
<keyword evidence="1" id="KW-0521">NADP</keyword>